<dbReference type="GO" id="GO:0006310">
    <property type="term" value="P:DNA recombination"/>
    <property type="evidence" value="ECO:0007669"/>
    <property type="project" value="UniProtKB-KW"/>
</dbReference>
<dbReference type="InterPro" id="IPR044068">
    <property type="entry name" value="CB"/>
</dbReference>
<keyword evidence="1" id="KW-0233">DNA recombination</keyword>
<keyword evidence="2" id="KW-0238">DNA-binding</keyword>
<organism evidence="4 5">
    <name type="scientific">Haloterrigena salina JCM 13891</name>
    <dbReference type="NCBI Taxonomy" id="1227488"/>
    <lineage>
        <taxon>Archaea</taxon>
        <taxon>Methanobacteriati</taxon>
        <taxon>Methanobacteriota</taxon>
        <taxon>Stenosarchaea group</taxon>
        <taxon>Halobacteria</taxon>
        <taxon>Halobacteriales</taxon>
        <taxon>Natrialbaceae</taxon>
        <taxon>Haloterrigena</taxon>
    </lineage>
</organism>
<dbReference type="Gene3D" id="1.10.443.10">
    <property type="entry name" value="Intergrase catalytic core"/>
    <property type="match status" value="1"/>
</dbReference>
<name>M0CF89_9EURY</name>
<gene>
    <name evidence="4" type="ORF">C477_05897</name>
</gene>
<dbReference type="AlphaFoldDB" id="M0CF89"/>
<accession>M0CF89</accession>
<evidence type="ECO:0000256" key="2">
    <source>
        <dbReference type="PROSITE-ProRule" id="PRU01248"/>
    </source>
</evidence>
<evidence type="ECO:0000259" key="3">
    <source>
        <dbReference type="PROSITE" id="PS51900"/>
    </source>
</evidence>
<proteinExistence type="predicted"/>
<dbReference type="RefSeq" id="WP_008893507.1">
    <property type="nucleotide sequence ID" value="NZ_AOIS01000022.1"/>
</dbReference>
<evidence type="ECO:0000313" key="5">
    <source>
        <dbReference type="Proteomes" id="UP000011657"/>
    </source>
</evidence>
<dbReference type="Proteomes" id="UP000011657">
    <property type="component" value="Unassembled WGS sequence"/>
</dbReference>
<dbReference type="PROSITE" id="PS51900">
    <property type="entry name" value="CB"/>
    <property type="match status" value="1"/>
</dbReference>
<dbReference type="OrthoDB" id="303624at2157"/>
<dbReference type="EMBL" id="AOIS01000022">
    <property type="protein sequence ID" value="ELZ21007.1"/>
    <property type="molecule type" value="Genomic_DNA"/>
</dbReference>
<dbReference type="GO" id="GO:0003677">
    <property type="term" value="F:DNA binding"/>
    <property type="evidence" value="ECO:0007669"/>
    <property type="project" value="UniProtKB-UniRule"/>
</dbReference>
<dbReference type="GO" id="GO:0015074">
    <property type="term" value="P:DNA integration"/>
    <property type="evidence" value="ECO:0007669"/>
    <property type="project" value="InterPro"/>
</dbReference>
<dbReference type="SUPFAM" id="SSF56349">
    <property type="entry name" value="DNA breaking-rejoining enzymes"/>
    <property type="match status" value="1"/>
</dbReference>
<sequence length="364" mass="41147">MKWANKSLEELEEVYWEEIAPEFRDDGYDPTTEYPSYQWLVEHGYRGFRYPFSGQQNSHNMTLAGFFADHVGLSSPSGSTFEWQGDHQATHDALNQYLESLAQSGLSQTTIETYQYELSTLLRLYQEEHGHVDIVSIADEGPSSLRDHWEPILSDLDRELGSRESKQKYALRLKAFYDLFYDDNNPFATLLSEVEWTDHDVSDPGNLDVSQVAGIYHSTASLDEQLVVLLTAGCGLSTSDCATLRTDRVQFTDLDEGLDEVGFYIEGRANSLVPIEKNVEAIKRRLNEHSYVFESHEAGRTHVTTETVRRWFKAAARRAGVSLRGDTPTPRDARKFFGNVQDDSPILAALQTAAAFYSGGEEDD</sequence>
<dbReference type="eggNOG" id="arCOG08889">
    <property type="taxonomic scope" value="Archaea"/>
</dbReference>
<evidence type="ECO:0000313" key="4">
    <source>
        <dbReference type="EMBL" id="ELZ21007.1"/>
    </source>
</evidence>
<protein>
    <submittedName>
        <fullName evidence="4">Phage integrase</fullName>
    </submittedName>
</protein>
<comment type="caution">
    <text evidence="4">The sequence shown here is derived from an EMBL/GenBank/DDBJ whole genome shotgun (WGS) entry which is preliminary data.</text>
</comment>
<dbReference type="InterPro" id="IPR013762">
    <property type="entry name" value="Integrase-like_cat_sf"/>
</dbReference>
<dbReference type="InterPro" id="IPR011010">
    <property type="entry name" value="DNA_brk_join_enz"/>
</dbReference>
<feature type="domain" description="Core-binding (CB)" evidence="3">
    <location>
        <begin position="88"/>
        <end position="181"/>
    </location>
</feature>
<evidence type="ECO:0000256" key="1">
    <source>
        <dbReference type="ARBA" id="ARBA00023172"/>
    </source>
</evidence>
<keyword evidence="5" id="KW-1185">Reference proteome</keyword>
<reference evidence="4 5" key="1">
    <citation type="journal article" date="2014" name="PLoS Genet.">
        <title>Phylogenetically driven sequencing of extremely halophilic archaea reveals strategies for static and dynamic osmo-response.</title>
        <authorList>
            <person name="Becker E.A."/>
            <person name="Seitzer P.M."/>
            <person name="Tritt A."/>
            <person name="Larsen D."/>
            <person name="Krusor M."/>
            <person name="Yao A.I."/>
            <person name="Wu D."/>
            <person name="Madern D."/>
            <person name="Eisen J.A."/>
            <person name="Darling A.E."/>
            <person name="Facciotti M.T."/>
        </authorList>
    </citation>
    <scope>NUCLEOTIDE SEQUENCE [LARGE SCALE GENOMIC DNA]</scope>
    <source>
        <strain evidence="4 5">JCM 13891</strain>
    </source>
</reference>